<reference evidence="2" key="1">
    <citation type="submission" date="2023-08" db="EMBL/GenBank/DDBJ databases">
        <title>Chromosome-level Genome Assembly of mud carp (Cirrhinus molitorella).</title>
        <authorList>
            <person name="Liu H."/>
        </authorList>
    </citation>
    <scope>NUCLEOTIDE SEQUENCE</scope>
    <source>
        <strain evidence="2">Prfri</strain>
        <tissue evidence="2">Muscle</tissue>
    </source>
</reference>
<protein>
    <submittedName>
        <fullName evidence="2">Uncharacterized protein</fullName>
    </submittedName>
</protein>
<keyword evidence="3" id="KW-1185">Reference proteome</keyword>
<sequence>MAERSAPRLGLTSNNSTLWVNLKTGPARRFSDVLTAERRCRWITGSLSGSDSRPSENDDKDSSGDGEEGQSLDTVISPFLVLLISSQDAAINIERVPEEHAAESSGRRSSEVYLQAETPVFTRFLSERHPDSHTPLLLRLSVRLVIRSSRGLTLGHELHAFNIEGKLCVRMRCKWSSDLKARRKVKLKRLDVREQEEEASFGTGRGSYGEAVVLIAERWTQRDTCISRPRRHEDETCLHKSLGLNCCRLRPLEAEAEGGRLRAFRAEALRGTFPSIRPCVHDVQVKSAVRFIIMEECELQPEETEALLSLALFKYELLFAQRWRL</sequence>
<feature type="compositionally biased region" description="Basic and acidic residues" evidence="1">
    <location>
        <begin position="53"/>
        <end position="63"/>
    </location>
</feature>
<accession>A0AA88TG17</accession>
<evidence type="ECO:0000256" key="1">
    <source>
        <dbReference type="SAM" id="MobiDB-lite"/>
    </source>
</evidence>
<comment type="caution">
    <text evidence="2">The sequence shown here is derived from an EMBL/GenBank/DDBJ whole genome shotgun (WGS) entry which is preliminary data.</text>
</comment>
<proteinExistence type="predicted"/>
<dbReference type="Proteomes" id="UP001187343">
    <property type="component" value="Unassembled WGS sequence"/>
</dbReference>
<evidence type="ECO:0000313" key="2">
    <source>
        <dbReference type="EMBL" id="KAK2878261.1"/>
    </source>
</evidence>
<dbReference type="AlphaFoldDB" id="A0AA88TG17"/>
<organism evidence="2 3">
    <name type="scientific">Cirrhinus molitorella</name>
    <name type="common">mud carp</name>
    <dbReference type="NCBI Taxonomy" id="172907"/>
    <lineage>
        <taxon>Eukaryota</taxon>
        <taxon>Metazoa</taxon>
        <taxon>Chordata</taxon>
        <taxon>Craniata</taxon>
        <taxon>Vertebrata</taxon>
        <taxon>Euteleostomi</taxon>
        <taxon>Actinopterygii</taxon>
        <taxon>Neopterygii</taxon>
        <taxon>Teleostei</taxon>
        <taxon>Ostariophysi</taxon>
        <taxon>Cypriniformes</taxon>
        <taxon>Cyprinidae</taxon>
        <taxon>Labeoninae</taxon>
        <taxon>Labeonini</taxon>
        <taxon>Cirrhinus</taxon>
    </lineage>
</organism>
<evidence type="ECO:0000313" key="3">
    <source>
        <dbReference type="Proteomes" id="UP001187343"/>
    </source>
</evidence>
<name>A0AA88TG17_9TELE</name>
<feature type="region of interest" description="Disordered" evidence="1">
    <location>
        <begin position="45"/>
        <end position="71"/>
    </location>
</feature>
<gene>
    <name evidence="2" type="ORF">Q8A67_019052</name>
</gene>
<dbReference type="EMBL" id="JAUYZG010000019">
    <property type="protein sequence ID" value="KAK2878261.1"/>
    <property type="molecule type" value="Genomic_DNA"/>
</dbReference>